<feature type="compositionally biased region" description="Basic and acidic residues" evidence="1">
    <location>
        <begin position="13"/>
        <end position="39"/>
    </location>
</feature>
<evidence type="ECO:0000313" key="3">
    <source>
        <dbReference type="Proteomes" id="UP000828390"/>
    </source>
</evidence>
<sequence length="201" mass="24104">MTEWSKRLTFTPRRREERREERGEERRERREDRGEERRERRGRGERRGERREERRERREERRERGERRGERSEERKERREERREEEERRGEEIGERRRRDEIGEDMREEIEREEILGSDADELSAAAAWLHKATGDQAYLNLANSFYPAGTAWGFAWNDANVGAAVANAAFVAVVAASDGIKPDEYKKYAMSQINYILDDN</sequence>
<dbReference type="SUPFAM" id="SSF48208">
    <property type="entry name" value="Six-hairpin glycosidases"/>
    <property type="match status" value="1"/>
</dbReference>
<feature type="compositionally biased region" description="Basic and acidic residues" evidence="1">
    <location>
        <begin position="45"/>
        <end position="101"/>
    </location>
</feature>
<proteinExistence type="predicted"/>
<dbReference type="AlphaFoldDB" id="A0A9D4I3B5"/>
<dbReference type="InterPro" id="IPR012341">
    <property type="entry name" value="6hp_glycosidase-like_sf"/>
</dbReference>
<feature type="region of interest" description="Disordered" evidence="1">
    <location>
        <begin position="1"/>
        <end position="101"/>
    </location>
</feature>
<comment type="caution">
    <text evidence="2">The sequence shown here is derived from an EMBL/GenBank/DDBJ whole genome shotgun (WGS) entry which is preliminary data.</text>
</comment>
<accession>A0A9D4I3B5</accession>
<protein>
    <submittedName>
        <fullName evidence="2">Uncharacterized protein</fullName>
    </submittedName>
</protein>
<organism evidence="2 3">
    <name type="scientific">Dreissena polymorpha</name>
    <name type="common">Zebra mussel</name>
    <name type="synonym">Mytilus polymorpha</name>
    <dbReference type="NCBI Taxonomy" id="45954"/>
    <lineage>
        <taxon>Eukaryota</taxon>
        <taxon>Metazoa</taxon>
        <taxon>Spiralia</taxon>
        <taxon>Lophotrochozoa</taxon>
        <taxon>Mollusca</taxon>
        <taxon>Bivalvia</taxon>
        <taxon>Autobranchia</taxon>
        <taxon>Heteroconchia</taxon>
        <taxon>Euheterodonta</taxon>
        <taxon>Imparidentia</taxon>
        <taxon>Neoheterodontei</taxon>
        <taxon>Myida</taxon>
        <taxon>Dreissenoidea</taxon>
        <taxon>Dreissenidae</taxon>
        <taxon>Dreissena</taxon>
    </lineage>
</organism>
<evidence type="ECO:0000313" key="2">
    <source>
        <dbReference type="EMBL" id="KAH3740981.1"/>
    </source>
</evidence>
<dbReference type="Gene3D" id="1.50.10.10">
    <property type="match status" value="1"/>
</dbReference>
<evidence type="ECO:0000256" key="1">
    <source>
        <dbReference type="SAM" id="MobiDB-lite"/>
    </source>
</evidence>
<dbReference type="Proteomes" id="UP000828390">
    <property type="component" value="Unassembled WGS sequence"/>
</dbReference>
<reference evidence="2" key="1">
    <citation type="journal article" date="2019" name="bioRxiv">
        <title>The Genome of the Zebra Mussel, Dreissena polymorpha: A Resource for Invasive Species Research.</title>
        <authorList>
            <person name="McCartney M.A."/>
            <person name="Auch B."/>
            <person name="Kono T."/>
            <person name="Mallez S."/>
            <person name="Zhang Y."/>
            <person name="Obille A."/>
            <person name="Becker A."/>
            <person name="Abrahante J.E."/>
            <person name="Garbe J."/>
            <person name="Badalamenti J.P."/>
            <person name="Herman A."/>
            <person name="Mangelson H."/>
            <person name="Liachko I."/>
            <person name="Sullivan S."/>
            <person name="Sone E.D."/>
            <person name="Koren S."/>
            <person name="Silverstein K.A.T."/>
            <person name="Beckman K.B."/>
            <person name="Gohl D.M."/>
        </authorList>
    </citation>
    <scope>NUCLEOTIDE SEQUENCE</scope>
    <source>
        <strain evidence="2">Duluth1</strain>
        <tissue evidence="2">Whole animal</tissue>
    </source>
</reference>
<reference evidence="2" key="2">
    <citation type="submission" date="2020-11" db="EMBL/GenBank/DDBJ databases">
        <authorList>
            <person name="McCartney M.A."/>
            <person name="Auch B."/>
            <person name="Kono T."/>
            <person name="Mallez S."/>
            <person name="Becker A."/>
            <person name="Gohl D.M."/>
            <person name="Silverstein K.A.T."/>
            <person name="Koren S."/>
            <person name="Bechman K.B."/>
            <person name="Herman A."/>
            <person name="Abrahante J.E."/>
            <person name="Garbe J."/>
        </authorList>
    </citation>
    <scope>NUCLEOTIDE SEQUENCE</scope>
    <source>
        <strain evidence="2">Duluth1</strain>
        <tissue evidence="2">Whole animal</tissue>
    </source>
</reference>
<dbReference type="EMBL" id="JAIWYP010000011">
    <property type="protein sequence ID" value="KAH3740981.1"/>
    <property type="molecule type" value="Genomic_DNA"/>
</dbReference>
<dbReference type="GO" id="GO:0005975">
    <property type="term" value="P:carbohydrate metabolic process"/>
    <property type="evidence" value="ECO:0007669"/>
    <property type="project" value="InterPro"/>
</dbReference>
<dbReference type="InterPro" id="IPR008928">
    <property type="entry name" value="6-hairpin_glycosidase_sf"/>
</dbReference>
<gene>
    <name evidence="2" type="ORF">DPMN_047699</name>
</gene>
<keyword evidence="3" id="KW-1185">Reference proteome</keyword>
<name>A0A9D4I3B5_DREPO</name>